<keyword evidence="3 6" id="KW-0256">Endoplasmic reticulum</keyword>
<evidence type="ECO:0000256" key="2">
    <source>
        <dbReference type="ARBA" id="ARBA00022692"/>
    </source>
</evidence>
<sequence>MDPISTPPSNIRSKSASRLARIGYSVAESGERERPNLPLLSLDHISPCPKKVTTPASPSPLSLRSSTSSLPLHELLLLSPASPLRKSRIRLADRIEMAEEVSAAEQGGGYRRNRKTRAAQTGGLGCGTPRNSRRSRRRMEMELRDERDLVLGEEMVKQRKQRHSGKPKKEKPSSIPSLPSSSLSPKADDCEKSNLDRIGKMITDMVMWTDVAKSSLWFGFGCLCFLSSCFTKGVTFSIFSVLSHIGLLFLGVSFFSNSVCYNVEKRNEFKLREEDFLTLAKLVLPATNLAISVIRKLFSGEPSMTLKVAPLLFLGAEYGHIITLWRLCAFGFFISFTMPKLYSCYYSLINQKAEYMKQLAIEVWGACSRKKLVSASAATVFWNLSSVKTRIFTALITLAIIRYCRQNLRQDLVEGETKEVEREQSQKALVVAGEKSKKN</sequence>
<evidence type="ECO:0000313" key="10">
    <source>
        <dbReference type="Proteomes" id="UP000436088"/>
    </source>
</evidence>
<keyword evidence="4 6" id="KW-1133">Transmembrane helix</keyword>
<dbReference type="PANTHER" id="PTHR46626:SF2">
    <property type="entry name" value="RETICULON-LIKE PROTEIN B17"/>
    <property type="match status" value="1"/>
</dbReference>
<evidence type="ECO:0000256" key="6">
    <source>
        <dbReference type="RuleBase" id="RU363132"/>
    </source>
</evidence>
<comment type="subcellular location">
    <subcellularLocation>
        <location evidence="1 6">Endoplasmic reticulum membrane</location>
        <topology evidence="1 6">Multi-pass membrane protein</topology>
    </subcellularLocation>
</comment>
<gene>
    <name evidence="9" type="ORF">F3Y22_tig00111059pilonHSYRG00141</name>
</gene>
<feature type="transmembrane region" description="Helical" evidence="6">
    <location>
        <begin position="318"/>
        <end position="338"/>
    </location>
</feature>
<keyword evidence="10" id="KW-1185">Reference proteome</keyword>
<dbReference type="InterPro" id="IPR044647">
    <property type="entry name" value="RTNLB17/18/21"/>
</dbReference>
<evidence type="ECO:0000313" key="9">
    <source>
        <dbReference type="EMBL" id="KAE8686515.1"/>
    </source>
</evidence>
<proteinExistence type="predicted"/>
<dbReference type="EMBL" id="VEPZ02001215">
    <property type="protein sequence ID" value="KAE8686515.1"/>
    <property type="molecule type" value="Genomic_DNA"/>
</dbReference>
<feature type="domain" description="Reticulon" evidence="8">
    <location>
        <begin position="202"/>
        <end position="357"/>
    </location>
</feature>
<feature type="compositionally biased region" description="Low complexity" evidence="7">
    <location>
        <begin position="173"/>
        <end position="185"/>
    </location>
</feature>
<feature type="transmembrane region" description="Helical" evidence="6">
    <location>
        <begin position="234"/>
        <end position="255"/>
    </location>
</feature>
<keyword evidence="5 6" id="KW-0472">Membrane</keyword>
<feature type="region of interest" description="Disordered" evidence="7">
    <location>
        <begin position="101"/>
        <end position="190"/>
    </location>
</feature>
<evidence type="ECO:0000256" key="3">
    <source>
        <dbReference type="ARBA" id="ARBA00022824"/>
    </source>
</evidence>
<evidence type="ECO:0000256" key="7">
    <source>
        <dbReference type="SAM" id="MobiDB-lite"/>
    </source>
</evidence>
<feature type="compositionally biased region" description="Low complexity" evidence="7">
    <location>
        <begin position="53"/>
        <end position="67"/>
    </location>
</feature>
<dbReference type="PROSITE" id="PS50845">
    <property type="entry name" value="RETICULON"/>
    <property type="match status" value="1"/>
</dbReference>
<evidence type="ECO:0000256" key="5">
    <source>
        <dbReference type="ARBA" id="ARBA00023136"/>
    </source>
</evidence>
<dbReference type="Pfam" id="PF02453">
    <property type="entry name" value="Reticulon"/>
    <property type="match status" value="1"/>
</dbReference>
<feature type="compositionally biased region" description="Basic and acidic residues" evidence="7">
    <location>
        <begin position="138"/>
        <end position="157"/>
    </location>
</feature>
<dbReference type="OrthoDB" id="783438at2759"/>
<keyword evidence="2 6" id="KW-0812">Transmembrane</keyword>
<evidence type="ECO:0000259" key="8">
    <source>
        <dbReference type="PROSITE" id="PS50845"/>
    </source>
</evidence>
<accession>A0A6A2Z5X5</accession>
<evidence type="ECO:0000256" key="4">
    <source>
        <dbReference type="ARBA" id="ARBA00022989"/>
    </source>
</evidence>
<feature type="transmembrane region" description="Helical" evidence="6">
    <location>
        <begin position="276"/>
        <end position="298"/>
    </location>
</feature>
<dbReference type="InterPro" id="IPR003388">
    <property type="entry name" value="Reticulon"/>
</dbReference>
<organism evidence="9 10">
    <name type="scientific">Hibiscus syriacus</name>
    <name type="common">Rose of Sharon</name>
    <dbReference type="NCBI Taxonomy" id="106335"/>
    <lineage>
        <taxon>Eukaryota</taxon>
        <taxon>Viridiplantae</taxon>
        <taxon>Streptophyta</taxon>
        <taxon>Embryophyta</taxon>
        <taxon>Tracheophyta</taxon>
        <taxon>Spermatophyta</taxon>
        <taxon>Magnoliopsida</taxon>
        <taxon>eudicotyledons</taxon>
        <taxon>Gunneridae</taxon>
        <taxon>Pentapetalae</taxon>
        <taxon>rosids</taxon>
        <taxon>malvids</taxon>
        <taxon>Malvales</taxon>
        <taxon>Malvaceae</taxon>
        <taxon>Malvoideae</taxon>
        <taxon>Hibiscus</taxon>
    </lineage>
</organism>
<name>A0A6A2Z5X5_HIBSY</name>
<feature type="compositionally biased region" description="Basic residues" evidence="7">
    <location>
        <begin position="158"/>
        <end position="169"/>
    </location>
</feature>
<protein>
    <recommendedName>
        <fullName evidence="6">Reticulon-like protein</fullName>
    </recommendedName>
</protein>
<dbReference type="Proteomes" id="UP000436088">
    <property type="component" value="Unassembled WGS sequence"/>
</dbReference>
<comment type="caution">
    <text evidence="9">The sequence shown here is derived from an EMBL/GenBank/DDBJ whole genome shotgun (WGS) entry which is preliminary data.</text>
</comment>
<dbReference type="AlphaFoldDB" id="A0A6A2Z5X5"/>
<reference evidence="9" key="1">
    <citation type="submission" date="2019-09" db="EMBL/GenBank/DDBJ databases">
        <title>Draft genome information of white flower Hibiscus syriacus.</title>
        <authorList>
            <person name="Kim Y.-M."/>
        </authorList>
    </citation>
    <scope>NUCLEOTIDE SEQUENCE [LARGE SCALE GENOMIC DNA]</scope>
    <source>
        <strain evidence="9">YM2019G1</strain>
    </source>
</reference>
<dbReference type="PANTHER" id="PTHR46626">
    <property type="entry name" value="RETICULON-LIKE PROTEIN B17"/>
    <property type="match status" value="1"/>
</dbReference>
<dbReference type="GO" id="GO:0005789">
    <property type="term" value="C:endoplasmic reticulum membrane"/>
    <property type="evidence" value="ECO:0007669"/>
    <property type="project" value="UniProtKB-SubCell"/>
</dbReference>
<evidence type="ECO:0000256" key="1">
    <source>
        <dbReference type="ARBA" id="ARBA00004477"/>
    </source>
</evidence>
<feature type="region of interest" description="Disordered" evidence="7">
    <location>
        <begin position="25"/>
        <end position="67"/>
    </location>
</feature>